<proteinExistence type="predicted"/>
<evidence type="ECO:0000313" key="3">
    <source>
        <dbReference type="WBParaSite" id="Gr19_v10_g9472.t2"/>
    </source>
</evidence>
<feature type="transmembrane region" description="Helical" evidence="1">
    <location>
        <begin position="34"/>
        <end position="52"/>
    </location>
</feature>
<keyword evidence="1" id="KW-1133">Transmembrane helix</keyword>
<evidence type="ECO:0000313" key="2">
    <source>
        <dbReference type="Proteomes" id="UP000887572"/>
    </source>
</evidence>
<reference evidence="3" key="1">
    <citation type="submission" date="2022-11" db="UniProtKB">
        <authorList>
            <consortium name="WormBaseParasite"/>
        </authorList>
    </citation>
    <scope>IDENTIFICATION</scope>
</reference>
<sequence length="236" mass="27447">MRLEIGQHRHSDQAVISPDRVLEDEINVLECGRILRFIHFTYLLFVTVPLVGSERLKRLWRGQKINHKEEDKWDAPVAQLEELPADWVEDVAYINWTRYMAKFQFIAAVLLILHFIVMTSGRVIRNDQRNASRSRSPMFGWSAMFSPMTDVQNQKFEMDKPKQIGANANSLTKMASNEVEEEEEPLVFSSYNRDCFFTPVNCFVGRAGQQASKIIGTAYNSKRQILFIRRMPKIMN</sequence>
<dbReference type="Proteomes" id="UP000887572">
    <property type="component" value="Unplaced"/>
</dbReference>
<dbReference type="WBParaSite" id="Gr19_v10_g9472.t2">
    <property type="protein sequence ID" value="Gr19_v10_g9472.t2"/>
    <property type="gene ID" value="Gr19_v10_g9472"/>
</dbReference>
<organism evidence="2 3">
    <name type="scientific">Globodera rostochiensis</name>
    <name type="common">Golden nematode worm</name>
    <name type="synonym">Heterodera rostochiensis</name>
    <dbReference type="NCBI Taxonomy" id="31243"/>
    <lineage>
        <taxon>Eukaryota</taxon>
        <taxon>Metazoa</taxon>
        <taxon>Ecdysozoa</taxon>
        <taxon>Nematoda</taxon>
        <taxon>Chromadorea</taxon>
        <taxon>Rhabditida</taxon>
        <taxon>Tylenchina</taxon>
        <taxon>Tylenchomorpha</taxon>
        <taxon>Tylenchoidea</taxon>
        <taxon>Heteroderidae</taxon>
        <taxon>Heteroderinae</taxon>
        <taxon>Globodera</taxon>
    </lineage>
</organism>
<keyword evidence="1" id="KW-0472">Membrane</keyword>
<evidence type="ECO:0000256" key="1">
    <source>
        <dbReference type="SAM" id="Phobius"/>
    </source>
</evidence>
<name>A0A914IC62_GLORO</name>
<feature type="transmembrane region" description="Helical" evidence="1">
    <location>
        <begin position="103"/>
        <end position="124"/>
    </location>
</feature>
<dbReference type="AlphaFoldDB" id="A0A914IC62"/>
<keyword evidence="2" id="KW-1185">Reference proteome</keyword>
<keyword evidence="1" id="KW-0812">Transmembrane</keyword>
<accession>A0A914IC62</accession>
<protein>
    <submittedName>
        <fullName evidence="3">Uncharacterized protein</fullName>
    </submittedName>
</protein>